<dbReference type="InterPro" id="IPR013083">
    <property type="entry name" value="Znf_RING/FYVE/PHD"/>
</dbReference>
<dbReference type="GO" id="GO:0008270">
    <property type="term" value="F:zinc ion binding"/>
    <property type="evidence" value="ECO:0007669"/>
    <property type="project" value="UniProtKB-KW"/>
</dbReference>
<organism evidence="7 8">
    <name type="scientific">Bugula neritina</name>
    <name type="common">Brown bryozoan</name>
    <name type="synonym">Sertularia neritina</name>
    <dbReference type="NCBI Taxonomy" id="10212"/>
    <lineage>
        <taxon>Eukaryota</taxon>
        <taxon>Metazoa</taxon>
        <taxon>Spiralia</taxon>
        <taxon>Lophotrochozoa</taxon>
        <taxon>Bryozoa</taxon>
        <taxon>Gymnolaemata</taxon>
        <taxon>Cheilostomatida</taxon>
        <taxon>Flustrina</taxon>
        <taxon>Buguloidea</taxon>
        <taxon>Bugulidae</taxon>
        <taxon>Bugula</taxon>
    </lineage>
</organism>
<feature type="compositionally biased region" description="Polar residues" evidence="5">
    <location>
        <begin position="252"/>
        <end position="270"/>
    </location>
</feature>
<feature type="domain" description="SP-RING-type" evidence="6">
    <location>
        <begin position="523"/>
        <end position="604"/>
    </location>
</feature>
<keyword evidence="1" id="KW-0479">Metal-binding</keyword>
<feature type="compositionally biased region" description="Polar residues" evidence="5">
    <location>
        <begin position="840"/>
        <end position="856"/>
    </location>
</feature>
<dbReference type="InterPro" id="IPR004181">
    <property type="entry name" value="Znf_MIZ"/>
</dbReference>
<feature type="region of interest" description="Disordered" evidence="5">
    <location>
        <begin position="209"/>
        <end position="341"/>
    </location>
</feature>
<dbReference type="PANTHER" id="PTHR10782:SF4">
    <property type="entry name" value="TONALLI, ISOFORM E"/>
    <property type="match status" value="1"/>
</dbReference>
<feature type="region of interest" description="Disordered" evidence="5">
    <location>
        <begin position="77"/>
        <end position="135"/>
    </location>
</feature>
<feature type="compositionally biased region" description="Polar residues" evidence="5">
    <location>
        <begin position="332"/>
        <end position="341"/>
    </location>
</feature>
<dbReference type="Pfam" id="PF25527">
    <property type="entry name" value="GBD-like_ZMIZ1_ZMIZ2"/>
    <property type="match status" value="1"/>
</dbReference>
<feature type="region of interest" description="Disordered" evidence="5">
    <location>
        <begin position="726"/>
        <end position="877"/>
    </location>
</feature>
<dbReference type="GO" id="GO:0016925">
    <property type="term" value="P:protein sumoylation"/>
    <property type="evidence" value="ECO:0007669"/>
    <property type="project" value="TreeGrafter"/>
</dbReference>
<proteinExistence type="predicted"/>
<evidence type="ECO:0000256" key="2">
    <source>
        <dbReference type="ARBA" id="ARBA00022771"/>
    </source>
</evidence>
<dbReference type="InterPro" id="IPR057847">
    <property type="entry name" value="ZMIZ1/ZMIZ2_GBD-like"/>
</dbReference>
<feature type="compositionally biased region" description="Polar residues" evidence="5">
    <location>
        <begin position="285"/>
        <end position="297"/>
    </location>
</feature>
<evidence type="ECO:0000313" key="7">
    <source>
        <dbReference type="EMBL" id="KAF6018793.1"/>
    </source>
</evidence>
<feature type="region of interest" description="Disordered" evidence="5">
    <location>
        <begin position="657"/>
        <end position="685"/>
    </location>
</feature>
<feature type="compositionally biased region" description="Low complexity" evidence="5">
    <location>
        <begin position="235"/>
        <end position="251"/>
    </location>
</feature>
<dbReference type="EMBL" id="VXIV02003275">
    <property type="protein sequence ID" value="KAF6018793.1"/>
    <property type="molecule type" value="Genomic_DNA"/>
</dbReference>
<dbReference type="AlphaFoldDB" id="A0A7J7IXZ6"/>
<keyword evidence="3" id="KW-0862">Zinc</keyword>
<dbReference type="Gene3D" id="3.30.40.10">
    <property type="entry name" value="Zinc/RING finger domain, C3HC4 (zinc finger)"/>
    <property type="match status" value="1"/>
</dbReference>
<accession>A0A7J7IXZ6</accession>
<dbReference type="GO" id="GO:0006357">
    <property type="term" value="P:regulation of transcription by RNA polymerase II"/>
    <property type="evidence" value="ECO:0007669"/>
    <property type="project" value="TreeGrafter"/>
</dbReference>
<evidence type="ECO:0000256" key="1">
    <source>
        <dbReference type="ARBA" id="ARBA00022723"/>
    </source>
</evidence>
<feature type="compositionally biased region" description="Pro residues" evidence="5">
    <location>
        <begin position="107"/>
        <end position="116"/>
    </location>
</feature>
<dbReference type="OrthoDB" id="27975at2759"/>
<sequence>MQQPGVQQPNMQPMMRKPYGTGEVGWAVDPGAPVAPRPNMSVVTTVWGNMTPGTQAPLARHPTPAPGYDMPMYHRPNVGQIRPGTPTTPYNTGQQPGFYRQTSHPSGPGPGIPPQYRPSYSQLPNGNPDYQPPPGALSAAAMAAAAATATATATATASMMVQDQPPYHRPHSAAPHPQMAPQYPGAQYSSQPGIMPGMRVQSPSAMMMNSSAGGGPMPSQHSAYRRPTPYSTHPQLLMQQQQQSQRKAQYQPPTANMSHQYSSLNPQMPSYNPAVPGQYPPHMRQPSNMTVQPNQQTYSSGAPPPYAGSSAAYPHMMARSSSTPGPPHHNIPPQSGYQNGYNSMVPQNVVSDMKPVNIPSNTEIRLNFPIRNGVLLQPFRLQHNVAVSHHGFNLPDQFYQTLMERPDSEVEFKSFHSTDQSQNWPASLSVSVNNQPFLIDRGEHGNYHKPLYLKNVCVPGRNTITISVGACCCSHSFMVQLVHRPTVKSLLQSLVRKRILPLDHCVTKIKSNFANLNGMMSSETDGVEQTSVKISLKCPITFRKMKFPARGNECHHIQCFDLESYLQLNAERCVWRCPICKRGALLEGLELDQYMWGILEQLSKSEIDEINIDANASWKPSISKMVVKEEDNKDICNMRMWKGYSPSSTNLPSVGSYEGHHNPISPYPTPPNSHNSQGSNSIAHFNGGMYDVGFNSPPDFTGPMSNRSDISENEKQRIAMLQRQAGIASPTQGPVGNSQPAAVYNVPPGGPASNGPPKMSSGPASNKAPGGPPSNAAMSQGPPSNAPASQGPPSNAPASHGGPASNAPASHGGPASNAPASHGGPASNAPASHGGPASNGPATNSSPPGANATNSEIPAEVSDLVNNNSPDDSLPLSEVFPDDLLAYLGPQLGENPFGNTTPVDEEEIFALFSNS</sequence>
<comment type="caution">
    <text evidence="7">The sequence shown here is derived from an EMBL/GenBank/DDBJ whole genome shotgun (WGS) entry which is preliminary data.</text>
</comment>
<dbReference type="PROSITE" id="PS51044">
    <property type="entry name" value="ZF_SP_RING"/>
    <property type="match status" value="1"/>
</dbReference>
<dbReference type="GO" id="GO:0003712">
    <property type="term" value="F:transcription coregulator activity"/>
    <property type="evidence" value="ECO:0007669"/>
    <property type="project" value="TreeGrafter"/>
</dbReference>
<dbReference type="GO" id="GO:0000785">
    <property type="term" value="C:chromatin"/>
    <property type="evidence" value="ECO:0007669"/>
    <property type="project" value="TreeGrafter"/>
</dbReference>
<reference evidence="7" key="1">
    <citation type="submission" date="2020-06" db="EMBL/GenBank/DDBJ databases">
        <title>Draft genome of Bugula neritina, a colonial animal packing powerful symbionts and potential medicines.</title>
        <authorList>
            <person name="Rayko M."/>
        </authorList>
    </citation>
    <scope>NUCLEOTIDE SEQUENCE [LARGE SCALE GENOMIC DNA]</scope>
    <source>
        <strain evidence="7">Kwan_BN1</strain>
    </source>
</reference>
<feature type="compositionally biased region" description="Polar residues" evidence="5">
    <location>
        <begin position="85"/>
        <end position="104"/>
    </location>
</feature>
<feature type="compositionally biased region" description="Polar residues" evidence="5">
    <location>
        <begin position="776"/>
        <end position="797"/>
    </location>
</feature>
<dbReference type="Pfam" id="PF02891">
    <property type="entry name" value="zf-MIZ"/>
    <property type="match status" value="1"/>
</dbReference>
<keyword evidence="8" id="KW-1185">Reference proteome</keyword>
<feature type="compositionally biased region" description="Polar residues" evidence="5">
    <location>
        <begin position="672"/>
        <end position="683"/>
    </location>
</feature>
<dbReference type="Proteomes" id="UP000593567">
    <property type="component" value="Unassembled WGS sequence"/>
</dbReference>
<protein>
    <submittedName>
        <fullName evidence="7">Tna</fullName>
    </submittedName>
</protein>
<keyword evidence="2 4" id="KW-0863">Zinc-finger</keyword>
<gene>
    <name evidence="7" type="ORF">EB796_022896</name>
</gene>
<feature type="compositionally biased region" description="Polar residues" evidence="5">
    <location>
        <begin position="729"/>
        <end position="740"/>
    </location>
</feature>
<evidence type="ECO:0000256" key="3">
    <source>
        <dbReference type="ARBA" id="ARBA00022833"/>
    </source>
</evidence>
<dbReference type="GO" id="GO:0061665">
    <property type="term" value="F:SUMO ligase activity"/>
    <property type="evidence" value="ECO:0007669"/>
    <property type="project" value="TreeGrafter"/>
</dbReference>
<evidence type="ECO:0000259" key="6">
    <source>
        <dbReference type="PROSITE" id="PS51044"/>
    </source>
</evidence>
<evidence type="ECO:0000256" key="5">
    <source>
        <dbReference type="SAM" id="MobiDB-lite"/>
    </source>
</evidence>
<dbReference type="PANTHER" id="PTHR10782">
    <property type="entry name" value="ZINC FINGER MIZ DOMAIN-CONTAINING PROTEIN"/>
    <property type="match status" value="1"/>
</dbReference>
<evidence type="ECO:0000313" key="8">
    <source>
        <dbReference type="Proteomes" id="UP000593567"/>
    </source>
</evidence>
<name>A0A7J7IXZ6_BUGNE</name>
<evidence type="ECO:0000256" key="4">
    <source>
        <dbReference type="PROSITE-ProRule" id="PRU00452"/>
    </source>
</evidence>
<feature type="region of interest" description="Disordered" evidence="5">
    <location>
        <begin position="163"/>
        <end position="190"/>
    </location>
</feature>